<organism evidence="1 2">
    <name type="scientific">Vandammella animalimorsus</name>
    <dbReference type="NCBI Taxonomy" id="2029117"/>
    <lineage>
        <taxon>Bacteria</taxon>
        <taxon>Pseudomonadati</taxon>
        <taxon>Pseudomonadota</taxon>
        <taxon>Betaproteobacteria</taxon>
        <taxon>Burkholderiales</taxon>
        <taxon>Comamonadaceae</taxon>
        <taxon>Vandammella</taxon>
    </lineage>
</organism>
<comment type="caution">
    <text evidence="1">The sequence shown here is derived from an EMBL/GenBank/DDBJ whole genome shotgun (WGS) entry which is preliminary data.</text>
</comment>
<dbReference type="EMBL" id="RDQJ01000016">
    <property type="protein sequence ID" value="RMX11326.1"/>
    <property type="molecule type" value="Genomic_DNA"/>
</dbReference>
<dbReference type="InterPro" id="IPR016024">
    <property type="entry name" value="ARM-type_fold"/>
</dbReference>
<accession>A0A3M6R7J4</accession>
<dbReference type="OrthoDB" id="6534366at2"/>
<name>A0A3M6R7J4_9BURK</name>
<dbReference type="InterPro" id="IPR026003">
    <property type="entry name" value="Cohesin_HEAT"/>
</dbReference>
<dbReference type="Proteomes" id="UP000275180">
    <property type="component" value="Unassembled WGS sequence"/>
</dbReference>
<evidence type="ECO:0000313" key="1">
    <source>
        <dbReference type="EMBL" id="RMX11326.1"/>
    </source>
</evidence>
<dbReference type="Gene3D" id="1.25.10.10">
    <property type="entry name" value="Leucine-rich Repeat Variant"/>
    <property type="match status" value="1"/>
</dbReference>
<sequence>MPDLPSLRRFSRSTQARARAFAQWVRAAFSRRSSMPSDPHSLLTELFSPDGRVRERALERITPGNADAAIWQAVLLRLNDWVPQVRAAAWQALQRLLPQWDLATALHALPALKALERGQRAYHGDALELVRQCMRRNLQGMDAAQRQPLHALVRRGAPAQAMFCFDALLDWALHVPGAQALAPVLTSGLAARQSAITRRAVQWVHKLPSPELRQSLYEQALRTPHIRTRLCALRALGATLAPTTSNTTWPDWLQAALHDTSPSVRYLAIQLCGGPGECLLAHATNTLQEFDATQRQRAAALGLLADLALPQGRPLALAALDDASVSVRRAAYAAAYRLQAQEADALTLRALQDPARAVFRVARLHTQRSGNAPTLEMLWPHMRGESAEHWLRLLQLSRLGDAWNHLIVLLSVPRAALGGQSHEAHVASLFRPLALRWLADVGLHCFVQPTDAQRQRIRALLPVAPLPQLFGRSKLFAFERVLKDLRLG</sequence>
<evidence type="ECO:0000313" key="2">
    <source>
        <dbReference type="Proteomes" id="UP000275180"/>
    </source>
</evidence>
<proteinExistence type="predicted"/>
<evidence type="ECO:0008006" key="3">
    <source>
        <dbReference type="Google" id="ProtNLM"/>
    </source>
</evidence>
<gene>
    <name evidence="1" type="ORF">EBQ34_10765</name>
</gene>
<dbReference type="InterPro" id="IPR011989">
    <property type="entry name" value="ARM-like"/>
</dbReference>
<dbReference type="AlphaFoldDB" id="A0A3M6R7J4"/>
<dbReference type="SUPFAM" id="SSF48371">
    <property type="entry name" value="ARM repeat"/>
    <property type="match status" value="1"/>
</dbReference>
<reference evidence="1 2" key="1">
    <citation type="submission" date="2018-10" db="EMBL/GenBank/DDBJ databases">
        <title>Comamonadaceae CDC group NO-1 genome sequencing and assembly.</title>
        <authorList>
            <person name="Bernier A.-M."/>
            <person name="Bernard K."/>
        </authorList>
    </citation>
    <scope>NUCLEOTIDE SEQUENCE [LARGE SCALE GENOMIC DNA]</scope>
    <source>
        <strain evidence="1 2">NML180582</strain>
    </source>
</reference>
<protein>
    <recommendedName>
        <fullName evidence="3">HEAT repeat domain-containing protein</fullName>
    </recommendedName>
</protein>
<dbReference type="Pfam" id="PF12765">
    <property type="entry name" value="Cohesin_HEAT"/>
    <property type="match status" value="1"/>
</dbReference>